<dbReference type="InterPro" id="IPR011992">
    <property type="entry name" value="EF-hand-dom_pair"/>
</dbReference>
<dbReference type="EMBL" id="JAUMIT010000007">
    <property type="protein sequence ID" value="MDO3695712.1"/>
    <property type="molecule type" value="Genomic_DNA"/>
</dbReference>
<evidence type="ECO:0000256" key="2">
    <source>
        <dbReference type="SAM" id="SignalP"/>
    </source>
</evidence>
<dbReference type="SUPFAM" id="SSF47473">
    <property type="entry name" value="EF-hand"/>
    <property type="match status" value="1"/>
</dbReference>
<keyword evidence="2" id="KW-0732">Signal</keyword>
<sequence length="123" mass="14270">MKTQKSIMIAIAICLFVGMSAFSQEENSNTKKRERPTPEKMFERLDKNNDGKIVKEEVEDRKRMAKGFDKMDANADGGITLEEFKTFFEKMRKNRPQRTEGERPKRDWGNNEGMNGGDQESEE</sequence>
<feature type="chain" id="PRO_5046627610" evidence="2">
    <location>
        <begin position="24"/>
        <end position="123"/>
    </location>
</feature>
<feature type="compositionally biased region" description="Basic and acidic residues" evidence="1">
    <location>
        <begin position="89"/>
        <end position="109"/>
    </location>
</feature>
<name>A0ABT8VUR3_9FLAO</name>
<reference evidence="4" key="1">
    <citation type="submission" date="2023-07" db="EMBL/GenBank/DDBJ databases">
        <title>Wenyingzhuangia sp. chi5 genome sequencing and assembly.</title>
        <authorList>
            <person name="Park S."/>
        </authorList>
    </citation>
    <scope>NUCLEOTIDE SEQUENCE</scope>
    <source>
        <strain evidence="4">Chi5</strain>
    </source>
</reference>
<feature type="signal peptide" evidence="2">
    <location>
        <begin position="1"/>
        <end position="23"/>
    </location>
</feature>
<evidence type="ECO:0000313" key="5">
    <source>
        <dbReference type="Proteomes" id="UP001168642"/>
    </source>
</evidence>
<dbReference type="Gene3D" id="1.10.238.10">
    <property type="entry name" value="EF-hand"/>
    <property type="match status" value="2"/>
</dbReference>
<feature type="region of interest" description="Disordered" evidence="1">
    <location>
        <begin position="89"/>
        <end position="123"/>
    </location>
</feature>
<evidence type="ECO:0000313" key="4">
    <source>
        <dbReference type="EMBL" id="MDO3695712.1"/>
    </source>
</evidence>
<dbReference type="InterPro" id="IPR002048">
    <property type="entry name" value="EF_hand_dom"/>
</dbReference>
<protein>
    <submittedName>
        <fullName evidence="4">EF-hand domain-containing protein</fullName>
    </submittedName>
</protein>
<evidence type="ECO:0000259" key="3">
    <source>
        <dbReference type="PROSITE" id="PS50222"/>
    </source>
</evidence>
<dbReference type="PROSITE" id="PS50222">
    <property type="entry name" value="EF_HAND_2"/>
    <property type="match status" value="1"/>
</dbReference>
<feature type="compositionally biased region" description="Basic and acidic residues" evidence="1">
    <location>
        <begin position="28"/>
        <end position="53"/>
    </location>
</feature>
<gene>
    <name evidence="4" type="ORF">QVZ41_12755</name>
</gene>
<keyword evidence="5" id="KW-1185">Reference proteome</keyword>
<feature type="region of interest" description="Disordered" evidence="1">
    <location>
        <begin position="23"/>
        <end position="53"/>
    </location>
</feature>
<dbReference type="RefSeq" id="WP_302884998.1">
    <property type="nucleotide sequence ID" value="NZ_JAUMIT010000007.1"/>
</dbReference>
<dbReference type="Pfam" id="PF13202">
    <property type="entry name" value="EF-hand_5"/>
    <property type="match status" value="2"/>
</dbReference>
<dbReference type="Proteomes" id="UP001168642">
    <property type="component" value="Unassembled WGS sequence"/>
</dbReference>
<evidence type="ECO:0000256" key="1">
    <source>
        <dbReference type="SAM" id="MobiDB-lite"/>
    </source>
</evidence>
<accession>A0ABT8VUR3</accession>
<feature type="domain" description="EF-hand" evidence="3">
    <location>
        <begin position="59"/>
        <end position="94"/>
    </location>
</feature>
<organism evidence="4 5">
    <name type="scientific">Wenyingzhuangia gilva</name>
    <dbReference type="NCBI Taxonomy" id="3057677"/>
    <lineage>
        <taxon>Bacteria</taxon>
        <taxon>Pseudomonadati</taxon>
        <taxon>Bacteroidota</taxon>
        <taxon>Flavobacteriia</taxon>
        <taxon>Flavobacteriales</taxon>
        <taxon>Flavobacteriaceae</taxon>
        <taxon>Wenyingzhuangia</taxon>
    </lineage>
</organism>
<comment type="caution">
    <text evidence="4">The sequence shown here is derived from an EMBL/GenBank/DDBJ whole genome shotgun (WGS) entry which is preliminary data.</text>
</comment>
<proteinExistence type="predicted"/>